<sequence length="317" mass="33842">MLRRDLLGAAGAALTLAALPAAAQTPFELAVIGFQMSSETHARAANAAAAAAKERGWNATLLNSEGSLPKHAEQFAALIQRKPGAIVVCMGKPTEADAQFEAAAKAGIPVITIMSGSSPHALFDIAVNEYQVGAQAALWLLGRMNYRGGLLTTRFEGNTATRIRGKVLDAVLSENQAVTVVGSHAMARTASWQDDVRAGMQALLLRNRGRFQGVWASFDGQAYVIDDLLQAQDFKKGQVPIISVDGGKETYRRIADPDSTLMATVAVPFEEMGRRAAAAVEAIVQRKQPRDSITTGPYLLLDAELVDQGNVQRFLTP</sequence>
<accession>A0ABR7RGM4</accession>
<dbReference type="SUPFAM" id="SSF53822">
    <property type="entry name" value="Periplasmic binding protein-like I"/>
    <property type="match status" value="1"/>
</dbReference>
<dbReference type="EMBL" id="JACTVA010000002">
    <property type="protein sequence ID" value="MBC9205583.1"/>
    <property type="molecule type" value="Genomic_DNA"/>
</dbReference>
<feature type="chain" id="PRO_5045796452" evidence="4">
    <location>
        <begin position="24"/>
        <end position="317"/>
    </location>
</feature>
<keyword evidence="3 4" id="KW-0732">Signal</keyword>
<feature type="domain" description="Periplasmic binding protein" evidence="5">
    <location>
        <begin position="35"/>
        <end position="287"/>
    </location>
</feature>
<name>A0ABR7RGM4_9PROT</name>
<evidence type="ECO:0000256" key="3">
    <source>
        <dbReference type="ARBA" id="ARBA00022729"/>
    </source>
</evidence>
<dbReference type="CDD" id="cd01536">
    <property type="entry name" value="PBP1_ABC_sugar_binding-like"/>
    <property type="match status" value="1"/>
</dbReference>
<comment type="similarity">
    <text evidence="2">Belongs to the bacterial solute-binding protein 2 family.</text>
</comment>
<dbReference type="InterPro" id="IPR028082">
    <property type="entry name" value="Peripla_BP_I"/>
</dbReference>
<dbReference type="InterPro" id="IPR025997">
    <property type="entry name" value="SBP_2_dom"/>
</dbReference>
<evidence type="ECO:0000256" key="2">
    <source>
        <dbReference type="ARBA" id="ARBA00007639"/>
    </source>
</evidence>
<feature type="signal peptide" evidence="4">
    <location>
        <begin position="1"/>
        <end position="23"/>
    </location>
</feature>
<comment type="subcellular location">
    <subcellularLocation>
        <location evidence="1">Cell envelope</location>
    </subcellularLocation>
</comment>
<proteinExistence type="inferred from homology"/>
<evidence type="ECO:0000256" key="1">
    <source>
        <dbReference type="ARBA" id="ARBA00004196"/>
    </source>
</evidence>
<protein>
    <submittedName>
        <fullName evidence="6">Sugar ABC transporter substrate-binding protein</fullName>
    </submittedName>
</protein>
<evidence type="ECO:0000313" key="7">
    <source>
        <dbReference type="Proteomes" id="UP000626026"/>
    </source>
</evidence>
<dbReference type="PANTHER" id="PTHR46847">
    <property type="entry name" value="D-ALLOSE-BINDING PERIPLASMIC PROTEIN-RELATED"/>
    <property type="match status" value="1"/>
</dbReference>
<dbReference type="PANTHER" id="PTHR46847:SF1">
    <property type="entry name" value="D-ALLOSE-BINDING PERIPLASMIC PROTEIN-RELATED"/>
    <property type="match status" value="1"/>
</dbReference>
<comment type="caution">
    <text evidence="6">The sequence shown here is derived from an EMBL/GenBank/DDBJ whole genome shotgun (WGS) entry which is preliminary data.</text>
</comment>
<reference evidence="6 7" key="1">
    <citation type="journal article" date="2013" name="Int. J. Syst. Evol. Microbiol.">
        <title>Roseomonas aerophila sp. nov., isolated from air.</title>
        <authorList>
            <person name="Kim S.J."/>
            <person name="Weon H.Y."/>
            <person name="Ahn J.H."/>
            <person name="Hong S.B."/>
            <person name="Seok S.J."/>
            <person name="Whang K.S."/>
            <person name="Kwon S.W."/>
        </authorList>
    </citation>
    <scope>NUCLEOTIDE SEQUENCE [LARGE SCALE GENOMIC DNA]</scope>
    <source>
        <strain evidence="6 7">NBRC 108923</strain>
    </source>
</reference>
<organism evidence="6 7">
    <name type="scientific">Teichococcus aerophilus</name>
    <dbReference type="NCBI Taxonomy" id="1224513"/>
    <lineage>
        <taxon>Bacteria</taxon>
        <taxon>Pseudomonadati</taxon>
        <taxon>Pseudomonadota</taxon>
        <taxon>Alphaproteobacteria</taxon>
        <taxon>Acetobacterales</taxon>
        <taxon>Roseomonadaceae</taxon>
        <taxon>Roseomonas</taxon>
    </lineage>
</organism>
<evidence type="ECO:0000256" key="4">
    <source>
        <dbReference type="SAM" id="SignalP"/>
    </source>
</evidence>
<dbReference type="Proteomes" id="UP000626026">
    <property type="component" value="Unassembled WGS sequence"/>
</dbReference>
<keyword evidence="7" id="KW-1185">Reference proteome</keyword>
<dbReference type="RefSeq" id="WP_187782754.1">
    <property type="nucleotide sequence ID" value="NZ_JACTVA010000002.1"/>
</dbReference>
<evidence type="ECO:0000313" key="6">
    <source>
        <dbReference type="EMBL" id="MBC9205583.1"/>
    </source>
</evidence>
<dbReference type="Pfam" id="PF13407">
    <property type="entry name" value="Peripla_BP_4"/>
    <property type="match status" value="1"/>
</dbReference>
<dbReference type="Gene3D" id="3.40.50.2300">
    <property type="match status" value="2"/>
</dbReference>
<gene>
    <name evidence="6" type="ORF">IBL26_01945</name>
</gene>
<evidence type="ECO:0000259" key="5">
    <source>
        <dbReference type="Pfam" id="PF13407"/>
    </source>
</evidence>